<dbReference type="InterPro" id="IPR057326">
    <property type="entry name" value="KR_dom"/>
</dbReference>
<evidence type="ECO:0000259" key="1">
    <source>
        <dbReference type="SMART" id="SM00822"/>
    </source>
</evidence>
<dbReference type="SMART" id="SM00822">
    <property type="entry name" value="PKS_KR"/>
    <property type="match status" value="1"/>
</dbReference>
<name>A0ABS4UL09_9ACTN</name>
<dbReference type="CDD" id="cd05233">
    <property type="entry name" value="SDR_c"/>
    <property type="match status" value="1"/>
</dbReference>
<dbReference type="Proteomes" id="UP000755585">
    <property type="component" value="Unassembled WGS sequence"/>
</dbReference>
<dbReference type="RefSeq" id="WP_245357630.1">
    <property type="nucleotide sequence ID" value="NZ_BAAAVU010000009.1"/>
</dbReference>
<proteinExistence type="predicted"/>
<protein>
    <submittedName>
        <fullName evidence="2">NAD(P)-dependent dehydrogenase (Short-subunit alcohol dehydrogenase family)</fullName>
    </submittedName>
</protein>
<sequence>MTTALITGGTSGIGRATAHLFSRRGATVIVTGRDETRGQAVAAETGGRFIQADLAVPEDVRRLAAEAGEVDVLVNNAGYWELGPTADTTEAGFEAMNAVNVRAPFFLTAALAPPMAARGHGAIVNVSTMVAARGAAGMAAYGASKAALEALTRSWAAEFGPAGVRVNAVALGPSRTEVTQSMGDLLDTLAAASPLGRANEPDEVAQVIAYLAGEDARPITGAVLAVDAGRVATL</sequence>
<dbReference type="PRINTS" id="PR00080">
    <property type="entry name" value="SDRFAMILY"/>
</dbReference>
<dbReference type="InterPro" id="IPR002347">
    <property type="entry name" value="SDR_fam"/>
</dbReference>
<feature type="domain" description="Ketoreductase" evidence="1">
    <location>
        <begin position="2"/>
        <end position="172"/>
    </location>
</feature>
<dbReference type="InterPro" id="IPR036291">
    <property type="entry name" value="NAD(P)-bd_dom_sf"/>
</dbReference>
<dbReference type="SUPFAM" id="SSF51735">
    <property type="entry name" value="NAD(P)-binding Rossmann-fold domains"/>
    <property type="match status" value="1"/>
</dbReference>
<evidence type="ECO:0000313" key="3">
    <source>
        <dbReference type="Proteomes" id="UP000755585"/>
    </source>
</evidence>
<dbReference type="Pfam" id="PF13561">
    <property type="entry name" value="adh_short_C2"/>
    <property type="match status" value="1"/>
</dbReference>
<dbReference type="EMBL" id="JAGINT010000001">
    <property type="protein sequence ID" value="MBP2352342.1"/>
    <property type="molecule type" value="Genomic_DNA"/>
</dbReference>
<keyword evidence="3" id="KW-1185">Reference proteome</keyword>
<dbReference type="PANTHER" id="PTHR43975">
    <property type="entry name" value="ZGC:101858"/>
    <property type="match status" value="1"/>
</dbReference>
<dbReference type="PANTHER" id="PTHR43975:SF2">
    <property type="entry name" value="EG:BACR7A4.14 PROTEIN-RELATED"/>
    <property type="match status" value="1"/>
</dbReference>
<gene>
    <name evidence="2" type="ORF">JOF29_003425</name>
</gene>
<organism evidence="2 3">
    <name type="scientific">Kribbella aluminosa</name>
    <dbReference type="NCBI Taxonomy" id="416017"/>
    <lineage>
        <taxon>Bacteria</taxon>
        <taxon>Bacillati</taxon>
        <taxon>Actinomycetota</taxon>
        <taxon>Actinomycetes</taxon>
        <taxon>Propionibacteriales</taxon>
        <taxon>Kribbellaceae</taxon>
        <taxon>Kribbella</taxon>
    </lineage>
</organism>
<dbReference type="Gene3D" id="3.40.50.720">
    <property type="entry name" value="NAD(P)-binding Rossmann-like Domain"/>
    <property type="match status" value="1"/>
</dbReference>
<dbReference type="PRINTS" id="PR00081">
    <property type="entry name" value="GDHRDH"/>
</dbReference>
<reference evidence="2 3" key="1">
    <citation type="submission" date="2021-03" db="EMBL/GenBank/DDBJ databases">
        <title>Sequencing the genomes of 1000 actinobacteria strains.</title>
        <authorList>
            <person name="Klenk H.-P."/>
        </authorList>
    </citation>
    <scope>NUCLEOTIDE SEQUENCE [LARGE SCALE GENOMIC DNA]</scope>
    <source>
        <strain evidence="2 3">DSM 18824</strain>
    </source>
</reference>
<accession>A0ABS4UL09</accession>
<evidence type="ECO:0000313" key="2">
    <source>
        <dbReference type="EMBL" id="MBP2352342.1"/>
    </source>
</evidence>
<comment type="caution">
    <text evidence="2">The sequence shown here is derived from an EMBL/GenBank/DDBJ whole genome shotgun (WGS) entry which is preliminary data.</text>
</comment>